<dbReference type="HOGENOM" id="CLU_089906_0_0_10"/>
<dbReference type="OrthoDB" id="962475at2"/>
<dbReference type="GO" id="GO:0032259">
    <property type="term" value="P:methylation"/>
    <property type="evidence" value="ECO:0007669"/>
    <property type="project" value="UniProtKB-KW"/>
</dbReference>
<dbReference type="GO" id="GO:0008168">
    <property type="term" value="F:methyltransferase activity"/>
    <property type="evidence" value="ECO:0007669"/>
    <property type="project" value="UniProtKB-KW"/>
</dbReference>
<evidence type="ECO:0000313" key="3">
    <source>
        <dbReference type="Proteomes" id="UP000002774"/>
    </source>
</evidence>
<dbReference type="RefSeq" id="WP_008509965.1">
    <property type="nucleotide sequence ID" value="NZ_CM001403.1"/>
</dbReference>
<organism evidence="2 3">
    <name type="scientific">Mucilaginibacter paludis DSM 18603</name>
    <dbReference type="NCBI Taxonomy" id="714943"/>
    <lineage>
        <taxon>Bacteria</taxon>
        <taxon>Pseudomonadati</taxon>
        <taxon>Bacteroidota</taxon>
        <taxon>Sphingobacteriia</taxon>
        <taxon>Sphingobacteriales</taxon>
        <taxon>Sphingobacteriaceae</taxon>
        <taxon>Mucilaginibacter</taxon>
    </lineage>
</organism>
<feature type="domain" description="Methyltransferase" evidence="1">
    <location>
        <begin position="73"/>
        <end position="160"/>
    </location>
</feature>
<gene>
    <name evidence="2" type="ORF">Mucpa_4888</name>
</gene>
<dbReference type="STRING" id="714943.Mucpa_4888"/>
<protein>
    <submittedName>
        <fullName evidence="2">Ribosomal protein L11 methyltransferase</fullName>
    </submittedName>
</protein>
<dbReference type="SUPFAM" id="SSF53335">
    <property type="entry name" value="S-adenosyl-L-methionine-dependent methyltransferases"/>
    <property type="match status" value="1"/>
</dbReference>
<keyword evidence="2" id="KW-0489">Methyltransferase</keyword>
<dbReference type="Proteomes" id="UP000002774">
    <property type="component" value="Chromosome"/>
</dbReference>
<dbReference type="InterPro" id="IPR025714">
    <property type="entry name" value="Methyltranfer_dom"/>
</dbReference>
<name>H1Y785_9SPHI</name>
<evidence type="ECO:0000259" key="1">
    <source>
        <dbReference type="Pfam" id="PF13847"/>
    </source>
</evidence>
<keyword evidence="3" id="KW-1185">Reference proteome</keyword>
<sequence length="221" mass="25777">MDVYPFSHFPPVYNDPAKAGMVVPLIREHINHALFRTDSDFDWLYPEYLQLMSQKHWTPLPIAKKAAEFLAEPGSRVLDIGSGIGKFCLTGAYFNPEADFFGVEQRHELYYHANIARNYTQLNNVGFIHANITQINFNEFDHFYFFNAFYENVDQKNAIDDTIETSYSLYVYYTAYLLAVLKGVKKGTRLVTYQCLDEVCDINFRLVWSSDSTLLRMWIKE</sequence>
<dbReference type="Gene3D" id="3.40.50.150">
    <property type="entry name" value="Vaccinia Virus protein VP39"/>
    <property type="match status" value="1"/>
</dbReference>
<dbReference type="CDD" id="cd02440">
    <property type="entry name" value="AdoMet_MTases"/>
    <property type="match status" value="1"/>
</dbReference>
<reference evidence="2" key="1">
    <citation type="submission" date="2011-09" db="EMBL/GenBank/DDBJ databases">
        <title>The permanent draft genome of Mucilaginibacter paludis DSM 18603.</title>
        <authorList>
            <consortium name="US DOE Joint Genome Institute (JGI-PGF)"/>
            <person name="Lucas S."/>
            <person name="Han J."/>
            <person name="Lapidus A."/>
            <person name="Bruce D."/>
            <person name="Goodwin L."/>
            <person name="Pitluck S."/>
            <person name="Peters L."/>
            <person name="Kyrpides N."/>
            <person name="Mavromatis K."/>
            <person name="Ivanova N."/>
            <person name="Mikhailova N."/>
            <person name="Held B."/>
            <person name="Detter J.C."/>
            <person name="Tapia R."/>
            <person name="Han C."/>
            <person name="Land M."/>
            <person name="Hauser L."/>
            <person name="Markowitz V."/>
            <person name="Cheng J.-F."/>
            <person name="Hugenholtz P."/>
            <person name="Woyke T."/>
            <person name="Wu D."/>
            <person name="Tindall B."/>
            <person name="Brambilla E."/>
            <person name="Klenk H.-P."/>
            <person name="Eisen J.A."/>
        </authorList>
    </citation>
    <scope>NUCLEOTIDE SEQUENCE [LARGE SCALE GENOMIC DNA]</scope>
    <source>
        <strain evidence="2">DSM 18603</strain>
    </source>
</reference>
<keyword evidence="2" id="KW-0687">Ribonucleoprotein</keyword>
<accession>H1Y785</accession>
<keyword evidence="2" id="KW-0689">Ribosomal protein</keyword>
<dbReference type="AlphaFoldDB" id="H1Y785"/>
<evidence type="ECO:0000313" key="2">
    <source>
        <dbReference type="EMBL" id="EHQ28972.1"/>
    </source>
</evidence>
<dbReference type="Pfam" id="PF13847">
    <property type="entry name" value="Methyltransf_31"/>
    <property type="match status" value="1"/>
</dbReference>
<dbReference type="EMBL" id="CM001403">
    <property type="protein sequence ID" value="EHQ28972.1"/>
    <property type="molecule type" value="Genomic_DNA"/>
</dbReference>
<dbReference type="eggNOG" id="COG0220">
    <property type="taxonomic scope" value="Bacteria"/>
</dbReference>
<dbReference type="InterPro" id="IPR029063">
    <property type="entry name" value="SAM-dependent_MTases_sf"/>
</dbReference>
<proteinExistence type="predicted"/>
<keyword evidence="2" id="KW-0808">Transferase</keyword>